<dbReference type="PANTHER" id="PTHR30344">
    <property type="entry name" value="6-PHOSPHOGLUCONOLACTONASE-RELATED"/>
    <property type="match status" value="1"/>
</dbReference>
<dbReference type="InterPro" id="IPR015943">
    <property type="entry name" value="WD40/YVTN_repeat-like_dom_sf"/>
</dbReference>
<dbReference type="STRING" id="1166340.SAMN05192583_1096"/>
<dbReference type="OrthoDB" id="9790815at2"/>
<proteinExistence type="inferred from homology"/>
<dbReference type="InterPro" id="IPR011048">
    <property type="entry name" value="Haem_d1_sf"/>
</dbReference>
<evidence type="ECO:0000313" key="4">
    <source>
        <dbReference type="Proteomes" id="UP000199206"/>
    </source>
</evidence>
<reference evidence="4" key="1">
    <citation type="submission" date="2016-10" db="EMBL/GenBank/DDBJ databases">
        <authorList>
            <person name="Varghese N."/>
            <person name="Submissions S."/>
        </authorList>
    </citation>
    <scope>NUCLEOTIDE SEQUENCE [LARGE SCALE GENOMIC DNA]</scope>
    <source>
        <strain evidence="4">S6-262</strain>
    </source>
</reference>
<accession>A0A1H8AWF5</accession>
<organism evidence="3 4">
    <name type="scientific">Sphingomonas gellani</name>
    <dbReference type="NCBI Taxonomy" id="1166340"/>
    <lineage>
        <taxon>Bacteria</taxon>
        <taxon>Pseudomonadati</taxon>
        <taxon>Pseudomonadota</taxon>
        <taxon>Alphaproteobacteria</taxon>
        <taxon>Sphingomonadales</taxon>
        <taxon>Sphingomonadaceae</taxon>
        <taxon>Sphingomonas</taxon>
    </lineage>
</organism>
<dbReference type="PANTHER" id="PTHR30344:SF1">
    <property type="entry name" value="6-PHOSPHOGLUCONOLACTONASE"/>
    <property type="match status" value="1"/>
</dbReference>
<dbReference type="RefSeq" id="WP_093664447.1">
    <property type="nucleotide sequence ID" value="NZ_FOCF01000002.1"/>
</dbReference>
<evidence type="ECO:0000256" key="2">
    <source>
        <dbReference type="ARBA" id="ARBA00022526"/>
    </source>
</evidence>
<name>A0A1H8AWF5_9SPHN</name>
<dbReference type="GO" id="GO:0017057">
    <property type="term" value="F:6-phosphogluconolactonase activity"/>
    <property type="evidence" value="ECO:0007669"/>
    <property type="project" value="TreeGrafter"/>
</dbReference>
<dbReference type="AlphaFoldDB" id="A0A1H8AWF5"/>
<evidence type="ECO:0000256" key="1">
    <source>
        <dbReference type="ARBA" id="ARBA00005564"/>
    </source>
</evidence>
<dbReference type="InterPro" id="IPR050282">
    <property type="entry name" value="Cycloisomerase_2"/>
</dbReference>
<keyword evidence="4" id="KW-1185">Reference proteome</keyword>
<dbReference type="EMBL" id="FOCF01000002">
    <property type="protein sequence ID" value="SEM75072.1"/>
    <property type="molecule type" value="Genomic_DNA"/>
</dbReference>
<dbReference type="Gene3D" id="2.130.10.10">
    <property type="entry name" value="YVTN repeat-like/Quinoprotein amine dehydrogenase"/>
    <property type="match status" value="1"/>
</dbReference>
<protein>
    <submittedName>
        <fullName evidence="3">6-phosphogluconolactonase</fullName>
    </submittedName>
</protein>
<dbReference type="GO" id="GO:0006006">
    <property type="term" value="P:glucose metabolic process"/>
    <property type="evidence" value="ECO:0007669"/>
    <property type="project" value="UniProtKB-KW"/>
</dbReference>
<dbReference type="GO" id="GO:0005829">
    <property type="term" value="C:cytosol"/>
    <property type="evidence" value="ECO:0007669"/>
    <property type="project" value="TreeGrafter"/>
</dbReference>
<keyword evidence="2" id="KW-0313">Glucose metabolism</keyword>
<comment type="similarity">
    <text evidence="1">Belongs to the cycloisomerase 2 family.</text>
</comment>
<keyword evidence="2" id="KW-0119">Carbohydrate metabolism</keyword>
<dbReference type="Pfam" id="PF10282">
    <property type="entry name" value="Lactonase"/>
    <property type="match status" value="1"/>
</dbReference>
<dbReference type="SUPFAM" id="SSF51004">
    <property type="entry name" value="C-terminal (heme d1) domain of cytochrome cd1-nitrite reductase"/>
    <property type="match status" value="1"/>
</dbReference>
<sequence length="369" mass="38311">MSSSDAPQLAPTRRLVIGGALAIGLSPVATAGGRRDTLIAGSYTREGGPGLLTLAHSARGWRRIALADGIRNASFGVCSVTGLRYLVDEQEHGAIGIYDRDLRRLAVLPTLGADPCHVALRGDGGALAVANYSSGTVTHWRLDPATGLPIGQPQSISHAGYAPAGGVQAPHAHWVGWVADGSLLHSVDLGADAILAHDIDPGTGRCRATAIAYRAPAGSGPRHLVRNPHRPVAYLISELSNTVTLLDAQADGTFSARAILSTLPADFVGKSAAAHIAINRRGTRLYVSNRGHDSIAVFALSAHGDITPIQHVACGGHWPRMFLLREDAGELLVANEHSGDIGQLVVRPDGRLGAATPIASVPGIAFLAT</sequence>
<dbReference type="InterPro" id="IPR019405">
    <property type="entry name" value="Lactonase_7-beta_prop"/>
</dbReference>
<evidence type="ECO:0000313" key="3">
    <source>
        <dbReference type="EMBL" id="SEM75072.1"/>
    </source>
</evidence>
<dbReference type="Proteomes" id="UP000199206">
    <property type="component" value="Unassembled WGS sequence"/>
</dbReference>
<gene>
    <name evidence="3" type="ORF">SAMN05192583_1096</name>
</gene>